<name>A0A2U1F3P2_9PORP</name>
<feature type="transmembrane region" description="Helical" evidence="1">
    <location>
        <begin position="73"/>
        <end position="94"/>
    </location>
</feature>
<comment type="caution">
    <text evidence="3">The sequence shown here is derived from an EMBL/GenBank/DDBJ whole genome shotgun (WGS) entry which is preliminary data.</text>
</comment>
<dbReference type="RefSeq" id="WP_116680015.1">
    <property type="nucleotide sequence ID" value="NZ_QEKY01000021.1"/>
</dbReference>
<feature type="transmembrane region" description="Helical" evidence="1">
    <location>
        <begin position="6"/>
        <end position="25"/>
    </location>
</feature>
<feature type="transmembrane region" description="Helical" evidence="1">
    <location>
        <begin position="106"/>
        <end position="126"/>
    </location>
</feature>
<feature type="transmembrane region" description="Helical" evidence="1">
    <location>
        <begin position="32"/>
        <end position="53"/>
    </location>
</feature>
<dbReference type="AlphaFoldDB" id="A0A2U1F3P2"/>
<dbReference type="InterPro" id="IPR004843">
    <property type="entry name" value="Calcineurin-like_PHP"/>
</dbReference>
<evidence type="ECO:0000313" key="3">
    <source>
        <dbReference type="EMBL" id="PVZ06803.1"/>
    </source>
</evidence>
<keyword evidence="1" id="KW-0812">Transmembrane</keyword>
<protein>
    <recommendedName>
        <fullName evidence="2">Calcineurin-like phosphoesterase domain-containing protein</fullName>
    </recommendedName>
</protein>
<dbReference type="GeneID" id="94551479"/>
<dbReference type="InterPro" id="IPR051158">
    <property type="entry name" value="Metallophosphoesterase_sf"/>
</dbReference>
<evidence type="ECO:0000313" key="4">
    <source>
        <dbReference type="Proteomes" id="UP000245462"/>
    </source>
</evidence>
<dbReference type="PANTHER" id="PTHR31302">
    <property type="entry name" value="TRANSMEMBRANE PROTEIN WITH METALLOPHOSPHOESTERASE DOMAIN-RELATED"/>
    <property type="match status" value="1"/>
</dbReference>
<keyword evidence="1" id="KW-0472">Membrane</keyword>
<dbReference type="EMBL" id="QEKY01000021">
    <property type="protein sequence ID" value="PVZ06803.1"/>
    <property type="molecule type" value="Genomic_DNA"/>
</dbReference>
<dbReference type="OrthoDB" id="9780884at2"/>
<gene>
    <name evidence="3" type="ORF">C7382_12121</name>
</gene>
<sequence length="366" mass="41592">MNLYWIIFPLSLLLAGQYYASLRVWQLLPDILPLRIIAVVLMAVALSLFFVSMSGLSEKMSLSLAKICYEVSTSWLIILLYLVMLFGVLDLALVTHLIPRNFVRESVVGSWAVLTFMGGIFSYAHWNYNQKRRVEITLDSRGKVQQPLKLVMISDLHLGYHNDRNDLRRWLELVKKEKPDALLIAGDLLDRAMRPVREEGSAEEFRQLGIPVYAILGNHDYYAGESGDKEFCKQAGIQLLQDSVIYFGDVAIVGRDDRTNAQRKSLQDVMTGIDRTKYIIGLDHQPYHLEEVEQNGVDFAFAGHTHNGQVWPLNWIVKALYEKGFGSLTKGQTHYYISSGIGIWGAKFRIGTQSEYIVARIEATNN</sequence>
<dbReference type="PANTHER" id="PTHR31302:SF0">
    <property type="entry name" value="TRANSMEMBRANE PROTEIN WITH METALLOPHOSPHOESTERASE DOMAIN"/>
    <property type="match status" value="1"/>
</dbReference>
<keyword evidence="4" id="KW-1185">Reference proteome</keyword>
<proteinExistence type="predicted"/>
<keyword evidence="1" id="KW-1133">Transmembrane helix</keyword>
<dbReference type="Pfam" id="PF00149">
    <property type="entry name" value="Metallophos"/>
    <property type="match status" value="1"/>
</dbReference>
<accession>A0A2U1F3P2</accession>
<organism evidence="3 4">
    <name type="scientific">Porphyromonas loveana</name>
    <dbReference type="NCBI Taxonomy" id="1884669"/>
    <lineage>
        <taxon>Bacteria</taxon>
        <taxon>Pseudomonadati</taxon>
        <taxon>Bacteroidota</taxon>
        <taxon>Bacteroidia</taxon>
        <taxon>Bacteroidales</taxon>
        <taxon>Porphyromonadaceae</taxon>
        <taxon>Porphyromonas</taxon>
    </lineage>
</organism>
<reference evidence="3 4" key="1">
    <citation type="submission" date="2018-04" db="EMBL/GenBank/DDBJ databases">
        <title>Genomic Encyclopedia of Type Strains, Phase IV (KMG-IV): sequencing the most valuable type-strain genomes for metagenomic binning, comparative biology and taxonomic classification.</title>
        <authorList>
            <person name="Goeker M."/>
        </authorList>
    </citation>
    <scope>NUCLEOTIDE SEQUENCE [LARGE SCALE GENOMIC DNA]</scope>
    <source>
        <strain evidence="3 4">DSM 28520</strain>
    </source>
</reference>
<dbReference type="SUPFAM" id="SSF56300">
    <property type="entry name" value="Metallo-dependent phosphatases"/>
    <property type="match status" value="1"/>
</dbReference>
<evidence type="ECO:0000256" key="1">
    <source>
        <dbReference type="SAM" id="Phobius"/>
    </source>
</evidence>
<dbReference type="GO" id="GO:0016787">
    <property type="term" value="F:hydrolase activity"/>
    <property type="evidence" value="ECO:0007669"/>
    <property type="project" value="InterPro"/>
</dbReference>
<evidence type="ECO:0000259" key="2">
    <source>
        <dbReference type="Pfam" id="PF00149"/>
    </source>
</evidence>
<dbReference type="Gene3D" id="3.60.21.10">
    <property type="match status" value="1"/>
</dbReference>
<dbReference type="InterPro" id="IPR029052">
    <property type="entry name" value="Metallo-depent_PP-like"/>
</dbReference>
<feature type="domain" description="Calcineurin-like phosphoesterase" evidence="2">
    <location>
        <begin position="149"/>
        <end position="307"/>
    </location>
</feature>
<dbReference type="Proteomes" id="UP000245462">
    <property type="component" value="Unassembled WGS sequence"/>
</dbReference>